<dbReference type="RefSeq" id="WP_377371375.1">
    <property type="nucleotide sequence ID" value="NZ_JAOTJD010000045.1"/>
</dbReference>
<gene>
    <name evidence="1" type="ORF">OCL97_19110</name>
</gene>
<dbReference type="Proteomes" id="UP001598130">
    <property type="component" value="Unassembled WGS sequence"/>
</dbReference>
<reference evidence="1 2" key="1">
    <citation type="submission" date="2022-09" db="EMBL/GenBank/DDBJ databases">
        <title>New species of Phenylobacterium.</title>
        <authorList>
            <person name="Mieszkin S."/>
        </authorList>
    </citation>
    <scope>NUCLEOTIDE SEQUENCE [LARGE SCALE GENOMIC DNA]</scope>
    <source>
        <strain evidence="1 2">HK31-G</strain>
    </source>
</reference>
<comment type="caution">
    <text evidence="1">The sequence shown here is derived from an EMBL/GenBank/DDBJ whole genome shotgun (WGS) entry which is preliminary data.</text>
</comment>
<evidence type="ECO:0000313" key="2">
    <source>
        <dbReference type="Proteomes" id="UP001598130"/>
    </source>
</evidence>
<sequence>MPTIGFSAYLKLISLNQRPRDSAIRGRVHPTGGGYDFHRSMKRAAHRLLAEGAPLDDILGSLATIKRSSERQSAMKALARLAEWRASNPGELLSYSPATYRHGSGLFKVAFTPDFGVRLGGAGTAIHIWNTAKPELTARTVYAALSLFPDLYDSADTPDDFALLSLREPQLFRLSAAGRFAGLGESMADKVGEAFRSALSDLGTITPTDQPGFPTGSS</sequence>
<protein>
    <submittedName>
        <fullName evidence="1">Uncharacterized protein</fullName>
    </submittedName>
</protein>
<evidence type="ECO:0000313" key="1">
    <source>
        <dbReference type="EMBL" id="MFD3266072.1"/>
    </source>
</evidence>
<dbReference type="EMBL" id="JAOTJD010000045">
    <property type="protein sequence ID" value="MFD3266072.1"/>
    <property type="molecule type" value="Genomic_DNA"/>
</dbReference>
<accession>A0ABW6CSM6</accession>
<name>A0ABW6CSM6_9CAUL</name>
<keyword evidence="2" id="KW-1185">Reference proteome</keyword>
<organism evidence="1 2">
    <name type="scientific">Phenylobacterium ferrooxidans</name>
    <dbReference type="NCBI Taxonomy" id="2982689"/>
    <lineage>
        <taxon>Bacteria</taxon>
        <taxon>Pseudomonadati</taxon>
        <taxon>Pseudomonadota</taxon>
        <taxon>Alphaproteobacteria</taxon>
        <taxon>Caulobacterales</taxon>
        <taxon>Caulobacteraceae</taxon>
        <taxon>Phenylobacterium</taxon>
    </lineage>
</organism>
<proteinExistence type="predicted"/>